<comment type="similarity">
    <text evidence="2">Belongs to the MLF family.</text>
</comment>
<evidence type="ECO:0000256" key="1">
    <source>
        <dbReference type="ARBA" id="ARBA00004496"/>
    </source>
</evidence>
<dbReference type="AlphaFoldDB" id="A0A0Q3TIV1"/>
<proteinExistence type="inferred from homology"/>
<dbReference type="STRING" id="12930.A0A0Q3TIV1"/>
<keyword evidence="5" id="KW-0175">Coiled coil</keyword>
<keyword evidence="8" id="KW-1185">Reference proteome</keyword>
<evidence type="ECO:0000256" key="6">
    <source>
        <dbReference type="SAM" id="MobiDB-lite"/>
    </source>
</evidence>
<comment type="caution">
    <text evidence="7">The sequence shown here is derived from an EMBL/GenBank/DDBJ whole genome shotgun (WGS) entry which is preliminary data.</text>
</comment>
<evidence type="ECO:0000256" key="4">
    <source>
        <dbReference type="ARBA" id="ARBA00022553"/>
    </source>
</evidence>
<dbReference type="GO" id="GO:0005737">
    <property type="term" value="C:cytoplasm"/>
    <property type="evidence" value="ECO:0007669"/>
    <property type="project" value="UniProtKB-SubCell"/>
</dbReference>
<dbReference type="Pfam" id="PF10248">
    <property type="entry name" value="Mlf1IP"/>
    <property type="match status" value="1"/>
</dbReference>
<reference evidence="7 8" key="1">
    <citation type="submission" date="2015-10" db="EMBL/GenBank/DDBJ databases">
        <authorList>
            <person name="Gilbert D.G."/>
        </authorList>
    </citation>
    <scope>NUCLEOTIDE SEQUENCE [LARGE SCALE GENOMIC DNA]</scope>
    <source>
        <strain evidence="7">FVVF132</strain>
    </source>
</reference>
<evidence type="ECO:0008006" key="9">
    <source>
        <dbReference type="Google" id="ProtNLM"/>
    </source>
</evidence>
<dbReference type="PANTHER" id="PTHR13105">
    <property type="entry name" value="MYELOID LEUKEMIA FACTOR"/>
    <property type="match status" value="1"/>
</dbReference>
<name>A0A0Q3TIV1_AMAAE</name>
<feature type="coiled-coil region" evidence="5">
    <location>
        <begin position="43"/>
        <end position="74"/>
    </location>
</feature>
<accession>A0A0Q3TIV1</accession>
<keyword evidence="4" id="KW-0597">Phosphoprotein</keyword>
<dbReference type="InterPro" id="IPR019376">
    <property type="entry name" value="Myeloid_leukemia_factor"/>
</dbReference>
<evidence type="ECO:0000256" key="2">
    <source>
        <dbReference type="ARBA" id="ARBA00008332"/>
    </source>
</evidence>
<protein>
    <recommendedName>
        <fullName evidence="9">Myeloid leukemia factor 1</fullName>
    </recommendedName>
</protein>
<dbReference type="OrthoDB" id="8707547at2759"/>
<evidence type="ECO:0000313" key="7">
    <source>
        <dbReference type="EMBL" id="KQK80502.1"/>
    </source>
</evidence>
<gene>
    <name evidence="7" type="ORF">AAES_94802</name>
</gene>
<dbReference type="Proteomes" id="UP000051836">
    <property type="component" value="Unassembled WGS sequence"/>
</dbReference>
<evidence type="ECO:0000313" key="8">
    <source>
        <dbReference type="Proteomes" id="UP000051836"/>
    </source>
</evidence>
<comment type="subcellular location">
    <subcellularLocation>
        <location evidence="1">Cytoplasm</location>
    </subcellularLocation>
</comment>
<feature type="region of interest" description="Disordered" evidence="6">
    <location>
        <begin position="213"/>
        <end position="232"/>
    </location>
</feature>
<evidence type="ECO:0000256" key="5">
    <source>
        <dbReference type="SAM" id="Coils"/>
    </source>
</evidence>
<dbReference type="EMBL" id="LMAW01002523">
    <property type="protein sequence ID" value="KQK80502.1"/>
    <property type="molecule type" value="Genomic_DNA"/>
</dbReference>
<keyword evidence="3" id="KW-0963">Cytoplasm</keyword>
<feature type="compositionally biased region" description="Basic and acidic residues" evidence="6">
    <location>
        <begin position="217"/>
        <end position="228"/>
    </location>
</feature>
<organism evidence="7 8">
    <name type="scientific">Amazona aestiva</name>
    <name type="common">Blue-fronted Amazon parrot</name>
    <dbReference type="NCBI Taxonomy" id="12930"/>
    <lineage>
        <taxon>Eukaryota</taxon>
        <taxon>Metazoa</taxon>
        <taxon>Chordata</taxon>
        <taxon>Craniata</taxon>
        <taxon>Vertebrata</taxon>
        <taxon>Euteleostomi</taxon>
        <taxon>Archelosauria</taxon>
        <taxon>Archosauria</taxon>
        <taxon>Dinosauria</taxon>
        <taxon>Saurischia</taxon>
        <taxon>Theropoda</taxon>
        <taxon>Coelurosauria</taxon>
        <taxon>Aves</taxon>
        <taxon>Neognathae</taxon>
        <taxon>Neoaves</taxon>
        <taxon>Telluraves</taxon>
        <taxon>Australaves</taxon>
        <taxon>Psittaciformes</taxon>
        <taxon>Psittacidae</taxon>
        <taxon>Amazona</taxon>
    </lineage>
</organism>
<sequence>MLCFENPDPPLELMQFSHDVQLTQTWMIMFSPFSHSKFKTKRRMCYRAKADEALKAKERSEEEAKKRKEEDQATLVEQVKRAKEIEAIESDSFVPQTFRSSKEVKKSAEPTELQYEPVTIGVGTVDTSAPEKEQPSASIPTAIKYQDDNSLAHPNPNALPKEALKPSGFAPIIRKTINAMMPRLEDPFAAHHEYMRQMMRSFSDPFGRDPFLSVTDGEERTVDRRARQDSQVALRGNRRDADFGEPFFAMDRMMSNMRNSMLEMQRKFDDLSIHPDAHTFSSSSVMTYSKVGDEPPKVFQASSQTRTAPGGVKETRKALKDSESGLEKMAIGHHINDRAHVIRKSKNSKTGDEEMNQEFINLDEISISVPYYSNLLTTERSLKLQILGKIIQFQ</sequence>
<evidence type="ECO:0000256" key="3">
    <source>
        <dbReference type="ARBA" id="ARBA00022490"/>
    </source>
</evidence>